<evidence type="ECO:0000256" key="7">
    <source>
        <dbReference type="RuleBase" id="RU363032"/>
    </source>
</evidence>
<feature type="transmembrane region" description="Helical" evidence="7">
    <location>
        <begin position="109"/>
        <end position="129"/>
    </location>
</feature>
<gene>
    <name evidence="9" type="ORF">A4V09_17045</name>
</gene>
<evidence type="ECO:0000313" key="10">
    <source>
        <dbReference type="Proteomes" id="UP000092574"/>
    </source>
</evidence>
<dbReference type="GO" id="GO:0055085">
    <property type="term" value="P:transmembrane transport"/>
    <property type="evidence" value="ECO:0007669"/>
    <property type="project" value="InterPro"/>
</dbReference>
<feature type="transmembrane region" description="Helical" evidence="7">
    <location>
        <begin position="158"/>
        <end position="180"/>
    </location>
</feature>
<feature type="transmembrane region" description="Helical" evidence="7">
    <location>
        <begin position="76"/>
        <end position="97"/>
    </location>
</feature>
<dbReference type="InterPro" id="IPR000515">
    <property type="entry name" value="MetI-like"/>
</dbReference>
<dbReference type="Gene3D" id="1.10.3720.10">
    <property type="entry name" value="MetI-like"/>
    <property type="match status" value="1"/>
</dbReference>
<comment type="subcellular location">
    <subcellularLocation>
        <location evidence="1 7">Cell membrane</location>
        <topology evidence="1 7">Multi-pass membrane protein</topology>
    </subcellularLocation>
</comment>
<dbReference type="InterPro" id="IPR051393">
    <property type="entry name" value="ABC_transporter_permease"/>
</dbReference>
<dbReference type="SUPFAM" id="SSF161098">
    <property type="entry name" value="MetI-like"/>
    <property type="match status" value="1"/>
</dbReference>
<dbReference type="SUPFAM" id="SSF160964">
    <property type="entry name" value="MalF N-terminal region-like"/>
    <property type="match status" value="1"/>
</dbReference>
<evidence type="ECO:0000259" key="8">
    <source>
        <dbReference type="PROSITE" id="PS50928"/>
    </source>
</evidence>
<keyword evidence="5 7" id="KW-1133">Transmembrane helix</keyword>
<feature type="transmembrane region" description="Helical" evidence="7">
    <location>
        <begin position="266"/>
        <end position="286"/>
    </location>
</feature>
<dbReference type="KEGG" id="byl:A4V09_17045"/>
<dbReference type="InterPro" id="IPR035906">
    <property type="entry name" value="MetI-like_sf"/>
</dbReference>
<name>A0A1C7IGL1_9FIRM</name>
<dbReference type="PANTHER" id="PTHR30193:SF37">
    <property type="entry name" value="INNER MEMBRANE ABC TRANSPORTER PERMEASE PROTEIN YCJO"/>
    <property type="match status" value="1"/>
</dbReference>
<keyword evidence="10" id="KW-1185">Reference proteome</keyword>
<dbReference type="STRING" id="1796616.A4V09_17045"/>
<organism evidence="9 10">
    <name type="scientific">Blautia pseudococcoides</name>
    <dbReference type="NCBI Taxonomy" id="1796616"/>
    <lineage>
        <taxon>Bacteria</taxon>
        <taxon>Bacillati</taxon>
        <taxon>Bacillota</taxon>
        <taxon>Clostridia</taxon>
        <taxon>Lachnospirales</taxon>
        <taxon>Lachnospiraceae</taxon>
        <taxon>Blautia</taxon>
    </lineage>
</organism>
<reference evidence="9" key="1">
    <citation type="submission" date="2017-04" db="EMBL/GenBank/DDBJ databases">
        <title>Complete Genome Sequences of Twelve Strains of a Stable Defined Moderately Diverse Mouse Microbiota 2 (sDMDMm2).</title>
        <authorList>
            <person name="Uchimura Y."/>
            <person name="Wyss M."/>
            <person name="Brugiroux S."/>
            <person name="Limenitakis J.P."/>
            <person name="Stecher B."/>
            <person name="McCoy K.D."/>
            <person name="Macpherson A.J."/>
        </authorList>
    </citation>
    <scope>NUCLEOTIDE SEQUENCE</scope>
    <source>
        <strain evidence="9">YL58</strain>
    </source>
</reference>
<evidence type="ECO:0000256" key="2">
    <source>
        <dbReference type="ARBA" id="ARBA00022448"/>
    </source>
</evidence>
<dbReference type="PANTHER" id="PTHR30193">
    <property type="entry name" value="ABC TRANSPORTER PERMEASE PROTEIN"/>
    <property type="match status" value="1"/>
</dbReference>
<evidence type="ECO:0000256" key="5">
    <source>
        <dbReference type="ARBA" id="ARBA00022989"/>
    </source>
</evidence>
<evidence type="ECO:0000256" key="4">
    <source>
        <dbReference type="ARBA" id="ARBA00022692"/>
    </source>
</evidence>
<keyword evidence="2 7" id="KW-0813">Transport</keyword>
<dbReference type="Proteomes" id="UP000092574">
    <property type="component" value="Chromosome"/>
</dbReference>
<evidence type="ECO:0000256" key="6">
    <source>
        <dbReference type="ARBA" id="ARBA00023136"/>
    </source>
</evidence>
<feature type="transmembrane region" description="Helical" evidence="7">
    <location>
        <begin position="12"/>
        <end position="39"/>
    </location>
</feature>
<dbReference type="EMBL" id="CP015405">
    <property type="protein sequence ID" value="ANU77302.1"/>
    <property type="molecule type" value="Genomic_DNA"/>
</dbReference>
<comment type="similarity">
    <text evidence="7">Belongs to the binding-protein-dependent transport system permease family.</text>
</comment>
<dbReference type="CDD" id="cd06261">
    <property type="entry name" value="TM_PBP2"/>
    <property type="match status" value="1"/>
</dbReference>
<feature type="transmembrane region" description="Helical" evidence="7">
    <location>
        <begin position="218"/>
        <end position="237"/>
    </location>
</feature>
<dbReference type="AlphaFoldDB" id="A0A1C7IGL1"/>
<dbReference type="Pfam" id="PF00528">
    <property type="entry name" value="BPD_transp_1"/>
    <property type="match status" value="1"/>
</dbReference>
<evidence type="ECO:0000256" key="3">
    <source>
        <dbReference type="ARBA" id="ARBA00022475"/>
    </source>
</evidence>
<feature type="domain" description="ABC transmembrane type-1" evidence="8">
    <location>
        <begin position="72"/>
        <end position="285"/>
    </location>
</feature>
<protein>
    <submittedName>
        <fullName evidence="9">Sugar ABC transporter permease</fullName>
    </submittedName>
</protein>
<sequence length="296" mass="33411">MKTKKKKLNLAPYLFIAPNFIGFLVFILIPVLVSLVVAFTDFNIFQGFANSKFVGLDNFIQMFSDEWFWAALKNNLIYTVVTIPIILGFSIVLATILNDKVYCRTAIRVMIFIPYIASVVAISVIWMLILNPSQGILNNFLRNLGIANPPGWLGDPKWALPAVIIVGIWMGLGYNTIIYMSGLQSVSKSLYEAAEIDGASSVQLFRFITVPMLRNTTFFLLITNIIGSFQVFGQINIMTGGGPGNSTTVLAHYIYLSGFRYHKMGYASSMAWFLLLIIFLVTLFQWKVQRRYEEDM</sequence>
<keyword evidence="3" id="KW-1003">Cell membrane</keyword>
<proteinExistence type="inferred from homology"/>
<accession>A0A1C7IGL1</accession>
<keyword evidence="6 7" id="KW-0472">Membrane</keyword>
<evidence type="ECO:0000256" key="1">
    <source>
        <dbReference type="ARBA" id="ARBA00004651"/>
    </source>
</evidence>
<dbReference type="RefSeq" id="WP_065543431.1">
    <property type="nucleotide sequence ID" value="NZ_CP015405.2"/>
</dbReference>
<evidence type="ECO:0000313" key="9">
    <source>
        <dbReference type="EMBL" id="ANU77302.1"/>
    </source>
</evidence>
<dbReference type="OrthoDB" id="1936922at2"/>
<keyword evidence="4 7" id="KW-0812">Transmembrane</keyword>
<dbReference type="GO" id="GO:0005886">
    <property type="term" value="C:plasma membrane"/>
    <property type="evidence" value="ECO:0007669"/>
    <property type="project" value="UniProtKB-SubCell"/>
</dbReference>
<dbReference type="PROSITE" id="PS50928">
    <property type="entry name" value="ABC_TM1"/>
    <property type="match status" value="1"/>
</dbReference>